<dbReference type="Proteomes" id="UP000190064">
    <property type="component" value="Unassembled WGS sequence"/>
</dbReference>
<dbReference type="EMBL" id="MTSD02000002">
    <property type="protein sequence ID" value="OOV87740.1"/>
    <property type="molecule type" value="Genomic_DNA"/>
</dbReference>
<accession>A0A1T1HDD3</accession>
<dbReference type="PANTHER" id="PTHR32322">
    <property type="entry name" value="INNER MEMBRANE TRANSPORTER"/>
    <property type="match status" value="1"/>
</dbReference>
<keyword evidence="5 6" id="KW-0472">Membrane</keyword>
<feature type="transmembrane region" description="Helical" evidence="6">
    <location>
        <begin position="104"/>
        <end position="126"/>
    </location>
</feature>
<dbReference type="AlphaFoldDB" id="A0A1T1HDD3"/>
<comment type="caution">
    <text evidence="8">The sequence shown here is derived from an EMBL/GenBank/DDBJ whole genome shotgun (WGS) entry which is preliminary data.</text>
</comment>
<dbReference type="Pfam" id="PF00892">
    <property type="entry name" value="EamA"/>
    <property type="match status" value="2"/>
</dbReference>
<keyword evidence="4 6" id="KW-1133">Transmembrane helix</keyword>
<dbReference type="GO" id="GO:0016020">
    <property type="term" value="C:membrane"/>
    <property type="evidence" value="ECO:0007669"/>
    <property type="project" value="UniProtKB-SubCell"/>
</dbReference>
<organism evidence="8 9">
    <name type="scientific">Oceanospirillum linum</name>
    <dbReference type="NCBI Taxonomy" id="966"/>
    <lineage>
        <taxon>Bacteria</taxon>
        <taxon>Pseudomonadati</taxon>
        <taxon>Pseudomonadota</taxon>
        <taxon>Gammaproteobacteria</taxon>
        <taxon>Oceanospirillales</taxon>
        <taxon>Oceanospirillaceae</taxon>
        <taxon>Oceanospirillum</taxon>
    </lineage>
</organism>
<evidence type="ECO:0000256" key="1">
    <source>
        <dbReference type="ARBA" id="ARBA00004141"/>
    </source>
</evidence>
<dbReference type="InterPro" id="IPR050638">
    <property type="entry name" value="AA-Vitamin_Transporters"/>
</dbReference>
<sequence>MTAFAAQFERHKTLLIALLPWVFVLLWSTGFIGARYGLPYSEPYTFLSWRMAGNLLVFLLLMRLFGVSLPRRFALWKQQLITGTLVHTAYLGGVFSAIELGMPAGLAALLVGLQPLVTAGVMALVYRSAPSLKQWFGLTLGILGVALVLSNGQADFLQKGDISGLQLLWILLALVGITLGTLYQKTYCEQQPLLAATFIQYLSGLAVMLPLALLTENTQVQWHPEFIGALVWSVLVLSVGAILLLMLMIRMGEATRTASYFYLVPPVTALQAWLLFDEQLTGVALAGMAVTVLGVYWVNKK</sequence>
<evidence type="ECO:0000256" key="3">
    <source>
        <dbReference type="ARBA" id="ARBA00022692"/>
    </source>
</evidence>
<keyword evidence="9" id="KW-1185">Reference proteome</keyword>
<dbReference type="SUPFAM" id="SSF103481">
    <property type="entry name" value="Multidrug resistance efflux transporter EmrE"/>
    <property type="match status" value="2"/>
</dbReference>
<reference evidence="8" key="1">
    <citation type="submission" date="2017-02" db="EMBL/GenBank/DDBJ databases">
        <title>Draft Genome Sequence of the Salt Water Bacterium Oceanospirillum linum ATCC 11336.</title>
        <authorList>
            <person name="Trachtenberg A.M."/>
            <person name="Carney J.G."/>
            <person name="Linnane J.D."/>
            <person name="Rheaume B.A."/>
            <person name="Pitts N.L."/>
            <person name="Mykles D.L."/>
            <person name="Maclea K.S."/>
        </authorList>
    </citation>
    <scope>NUCLEOTIDE SEQUENCE [LARGE SCALE GENOMIC DNA]</scope>
    <source>
        <strain evidence="8">ATCC 11336</strain>
    </source>
</reference>
<dbReference type="RefSeq" id="WP_078319087.1">
    <property type="nucleotide sequence ID" value="NZ_FXTS01000002.1"/>
</dbReference>
<name>A0A1T1HDD3_OCELI</name>
<dbReference type="STRING" id="966.BTA35_0206950"/>
<feature type="transmembrane region" description="Helical" evidence="6">
    <location>
        <begin position="135"/>
        <end position="154"/>
    </location>
</feature>
<feature type="domain" description="EamA" evidence="7">
    <location>
        <begin position="22"/>
        <end position="149"/>
    </location>
</feature>
<evidence type="ECO:0000313" key="8">
    <source>
        <dbReference type="EMBL" id="OOV87740.1"/>
    </source>
</evidence>
<dbReference type="PANTHER" id="PTHR32322:SF2">
    <property type="entry name" value="EAMA DOMAIN-CONTAINING PROTEIN"/>
    <property type="match status" value="1"/>
</dbReference>
<feature type="transmembrane region" description="Helical" evidence="6">
    <location>
        <begin position="282"/>
        <end position="299"/>
    </location>
</feature>
<evidence type="ECO:0000256" key="2">
    <source>
        <dbReference type="ARBA" id="ARBA00007362"/>
    </source>
</evidence>
<feature type="transmembrane region" description="Helical" evidence="6">
    <location>
        <begin position="80"/>
        <end position="98"/>
    </location>
</feature>
<dbReference type="InterPro" id="IPR037185">
    <property type="entry name" value="EmrE-like"/>
</dbReference>
<feature type="transmembrane region" description="Helical" evidence="6">
    <location>
        <begin position="259"/>
        <end position="276"/>
    </location>
</feature>
<proteinExistence type="inferred from homology"/>
<dbReference type="InterPro" id="IPR000620">
    <property type="entry name" value="EamA_dom"/>
</dbReference>
<feature type="transmembrane region" description="Helical" evidence="6">
    <location>
        <begin position="12"/>
        <end position="34"/>
    </location>
</feature>
<keyword evidence="3 6" id="KW-0812">Transmembrane</keyword>
<evidence type="ECO:0000256" key="5">
    <source>
        <dbReference type="ARBA" id="ARBA00023136"/>
    </source>
</evidence>
<comment type="similarity">
    <text evidence="2">Belongs to the EamA transporter family.</text>
</comment>
<feature type="domain" description="EamA" evidence="7">
    <location>
        <begin position="167"/>
        <end position="299"/>
    </location>
</feature>
<protein>
    <recommendedName>
        <fullName evidence="7">EamA domain-containing protein</fullName>
    </recommendedName>
</protein>
<gene>
    <name evidence="8" type="ORF">BTA35_0206950</name>
</gene>
<evidence type="ECO:0000256" key="4">
    <source>
        <dbReference type="ARBA" id="ARBA00022989"/>
    </source>
</evidence>
<evidence type="ECO:0000259" key="7">
    <source>
        <dbReference type="Pfam" id="PF00892"/>
    </source>
</evidence>
<evidence type="ECO:0000256" key="6">
    <source>
        <dbReference type="SAM" id="Phobius"/>
    </source>
</evidence>
<feature type="transmembrane region" description="Helical" evidence="6">
    <location>
        <begin position="46"/>
        <end position="68"/>
    </location>
</feature>
<feature type="transmembrane region" description="Helical" evidence="6">
    <location>
        <begin position="195"/>
        <end position="214"/>
    </location>
</feature>
<evidence type="ECO:0000313" key="9">
    <source>
        <dbReference type="Proteomes" id="UP000190064"/>
    </source>
</evidence>
<feature type="transmembrane region" description="Helical" evidence="6">
    <location>
        <begin position="226"/>
        <end position="247"/>
    </location>
</feature>
<comment type="subcellular location">
    <subcellularLocation>
        <location evidence="1">Membrane</location>
        <topology evidence="1">Multi-pass membrane protein</topology>
    </subcellularLocation>
</comment>
<feature type="transmembrane region" description="Helical" evidence="6">
    <location>
        <begin position="166"/>
        <end position="183"/>
    </location>
</feature>